<dbReference type="GO" id="GO:0006423">
    <property type="term" value="P:cysteinyl-tRNA aminoacylation"/>
    <property type="evidence" value="ECO:0007669"/>
    <property type="project" value="UniProtKB-UniRule"/>
</dbReference>
<dbReference type="SUPFAM" id="SSF52374">
    <property type="entry name" value="Nucleotidylyl transferase"/>
    <property type="match status" value="1"/>
</dbReference>
<evidence type="ECO:0000313" key="11">
    <source>
        <dbReference type="EMBL" id="PJE58342.1"/>
    </source>
</evidence>
<evidence type="ECO:0000256" key="1">
    <source>
        <dbReference type="ARBA" id="ARBA00011245"/>
    </source>
</evidence>
<feature type="binding site" evidence="9">
    <location>
        <position position="29"/>
    </location>
    <ligand>
        <name>Zn(2+)</name>
        <dbReference type="ChEBI" id="CHEBI:29105"/>
    </ligand>
</feature>
<evidence type="ECO:0000256" key="6">
    <source>
        <dbReference type="ARBA" id="ARBA00022840"/>
    </source>
</evidence>
<comment type="subcellular location">
    <subcellularLocation>
        <location evidence="9">Cytoplasm</location>
    </subcellularLocation>
</comment>
<dbReference type="PRINTS" id="PR00983">
    <property type="entry name" value="TRNASYNTHCYS"/>
</dbReference>
<dbReference type="SUPFAM" id="SSF47323">
    <property type="entry name" value="Anticodon-binding domain of a subclass of class I aminoacyl-tRNA synthetases"/>
    <property type="match status" value="1"/>
</dbReference>
<feature type="short sequence motif" description="'HIGH' region" evidence="9">
    <location>
        <begin position="31"/>
        <end position="41"/>
    </location>
</feature>
<comment type="catalytic activity">
    <reaction evidence="9">
        <text>tRNA(Cys) + L-cysteine + ATP = L-cysteinyl-tRNA(Cys) + AMP + diphosphate</text>
        <dbReference type="Rhea" id="RHEA:17773"/>
        <dbReference type="Rhea" id="RHEA-COMP:9661"/>
        <dbReference type="Rhea" id="RHEA-COMP:9679"/>
        <dbReference type="ChEBI" id="CHEBI:30616"/>
        <dbReference type="ChEBI" id="CHEBI:33019"/>
        <dbReference type="ChEBI" id="CHEBI:35235"/>
        <dbReference type="ChEBI" id="CHEBI:78442"/>
        <dbReference type="ChEBI" id="CHEBI:78517"/>
        <dbReference type="ChEBI" id="CHEBI:456215"/>
        <dbReference type="EC" id="6.1.1.16"/>
    </reaction>
</comment>
<feature type="binding site" evidence="9">
    <location>
        <position position="247"/>
    </location>
    <ligand>
        <name>Zn(2+)</name>
        <dbReference type="ChEBI" id="CHEBI:29105"/>
    </ligand>
</feature>
<dbReference type="HAMAP" id="MF_00041">
    <property type="entry name" value="Cys_tRNA_synth"/>
    <property type="match status" value="1"/>
</dbReference>
<dbReference type="AlphaFoldDB" id="A0A2M8KEI7"/>
<evidence type="ECO:0000256" key="9">
    <source>
        <dbReference type="HAMAP-Rule" id="MF_00041"/>
    </source>
</evidence>
<dbReference type="Proteomes" id="UP000231450">
    <property type="component" value="Unassembled WGS sequence"/>
</dbReference>
<organism evidence="11 12">
    <name type="scientific">Candidatus Portnoybacteria bacterium CG10_big_fil_rev_8_21_14_0_10_36_7</name>
    <dbReference type="NCBI Taxonomy" id="1974812"/>
    <lineage>
        <taxon>Bacteria</taxon>
        <taxon>Candidatus Portnoyibacteriota</taxon>
    </lineage>
</organism>
<evidence type="ECO:0000256" key="8">
    <source>
        <dbReference type="ARBA" id="ARBA00023146"/>
    </source>
</evidence>
<comment type="similarity">
    <text evidence="9">Belongs to the class-I aminoacyl-tRNA synthetase family.</text>
</comment>
<keyword evidence="7 9" id="KW-0648">Protein biosynthesis</keyword>
<feature type="binding site" evidence="9">
    <location>
        <position position="282"/>
    </location>
    <ligand>
        <name>ATP</name>
        <dbReference type="ChEBI" id="CHEBI:30616"/>
    </ligand>
</feature>
<protein>
    <recommendedName>
        <fullName evidence="9">Cysteine--tRNA ligase</fullName>
        <ecNumber evidence="9">6.1.1.16</ecNumber>
    </recommendedName>
    <alternativeName>
        <fullName evidence="9">Cysteinyl-tRNA synthetase</fullName>
        <shortName evidence="9">CysRS</shortName>
    </alternativeName>
</protein>
<dbReference type="GO" id="GO:0008270">
    <property type="term" value="F:zinc ion binding"/>
    <property type="evidence" value="ECO:0007669"/>
    <property type="project" value="UniProtKB-UniRule"/>
</dbReference>
<dbReference type="PANTHER" id="PTHR10890">
    <property type="entry name" value="CYSTEINYL-TRNA SYNTHETASE"/>
    <property type="match status" value="1"/>
</dbReference>
<dbReference type="InterPro" id="IPR015803">
    <property type="entry name" value="Cys-tRNA-ligase"/>
</dbReference>
<dbReference type="GO" id="GO:0005829">
    <property type="term" value="C:cytosol"/>
    <property type="evidence" value="ECO:0007669"/>
    <property type="project" value="TreeGrafter"/>
</dbReference>
<dbReference type="GO" id="GO:0004817">
    <property type="term" value="F:cysteine-tRNA ligase activity"/>
    <property type="evidence" value="ECO:0007669"/>
    <property type="project" value="UniProtKB-UniRule"/>
</dbReference>
<feature type="binding site" evidence="9">
    <location>
        <position position="251"/>
    </location>
    <ligand>
        <name>Zn(2+)</name>
        <dbReference type="ChEBI" id="CHEBI:29105"/>
    </ligand>
</feature>
<dbReference type="PANTHER" id="PTHR10890:SF3">
    <property type="entry name" value="CYSTEINE--TRNA LIGASE, CYTOPLASMIC"/>
    <property type="match status" value="1"/>
</dbReference>
<accession>A0A2M8KEI7</accession>
<sequence length="459" mass="52403">MKLQVFNSLTRQKEEFVPLRGKKIGLYTCGPTVYNFPHIGNLRTYIFEDILKRALKKNGFMVKHVMNVTDVGHLVSDADEGEDKMESSAMAQQKTAGQIANFYLKIFKADIRKLNIKSPNTWCRATDHIREQINFIKGLEEKGFTYRTSDGIYFDSSKITDYGKLANLDLTGLKAGARVEASIKKKNQTDFALWKFSPANKKRQQEWKSPWGIGFPGWHIECSAMSQKYLGETFDIHCGAIDLKPIHHTNEIAQSEALNDAPPARYWIHGEFLDLGDTKMSKSKGGFITLDDLIKKKYNPLAFRYLTFATHYRTKMNFSFEALDSAQKTIDNIYKDISTWSRPSKGSAEYEDKFFSAVNDDLNMPKAIAIMHDMINDPKLGTARKKRSILKFDSILGLDFAKVRKQAIKIPRHIQKLAHDRQTLRVAGQYDQADIIRQQMEKIGYSVNDTAEGPTISRI</sequence>
<keyword evidence="6 9" id="KW-0067">ATP-binding</keyword>
<comment type="subunit">
    <text evidence="1 9">Monomer.</text>
</comment>
<proteinExistence type="inferred from homology"/>
<evidence type="ECO:0000256" key="3">
    <source>
        <dbReference type="ARBA" id="ARBA00022723"/>
    </source>
</evidence>
<gene>
    <name evidence="9" type="primary">cysS</name>
    <name evidence="11" type="ORF">COU81_01260</name>
</gene>
<dbReference type="NCBIfam" id="TIGR00435">
    <property type="entry name" value="cysS"/>
    <property type="match status" value="1"/>
</dbReference>
<name>A0A2M8KEI7_9BACT</name>
<keyword evidence="5 9" id="KW-0862">Zinc</keyword>
<dbReference type="InterPro" id="IPR024909">
    <property type="entry name" value="Cys-tRNA/MSH_ligase"/>
</dbReference>
<reference evidence="12" key="1">
    <citation type="submission" date="2017-09" db="EMBL/GenBank/DDBJ databases">
        <title>Depth-based differentiation of microbial function through sediment-hosted aquifers and enrichment of novel symbionts in the deep terrestrial subsurface.</title>
        <authorList>
            <person name="Probst A.J."/>
            <person name="Ladd B."/>
            <person name="Jarett J.K."/>
            <person name="Geller-Mcgrath D.E."/>
            <person name="Sieber C.M.K."/>
            <person name="Emerson J.B."/>
            <person name="Anantharaman K."/>
            <person name="Thomas B.C."/>
            <person name="Malmstrom R."/>
            <person name="Stieglmeier M."/>
            <person name="Klingl A."/>
            <person name="Woyke T."/>
            <person name="Ryan C.M."/>
            <person name="Banfield J.F."/>
        </authorList>
    </citation>
    <scope>NUCLEOTIDE SEQUENCE [LARGE SCALE GENOMIC DNA]</scope>
</reference>
<dbReference type="EMBL" id="PFDW01000027">
    <property type="protein sequence ID" value="PJE58342.1"/>
    <property type="molecule type" value="Genomic_DNA"/>
</dbReference>
<dbReference type="Gene3D" id="1.20.120.640">
    <property type="entry name" value="Anticodon-binding domain of a subclass of class I aminoacyl-tRNA synthetases"/>
    <property type="match status" value="1"/>
</dbReference>
<keyword evidence="3 9" id="KW-0479">Metal-binding</keyword>
<evidence type="ECO:0000256" key="2">
    <source>
        <dbReference type="ARBA" id="ARBA00022598"/>
    </source>
</evidence>
<comment type="caution">
    <text evidence="11">The sequence shown here is derived from an EMBL/GenBank/DDBJ whole genome shotgun (WGS) entry which is preliminary data.</text>
</comment>
<evidence type="ECO:0000256" key="5">
    <source>
        <dbReference type="ARBA" id="ARBA00022833"/>
    </source>
</evidence>
<evidence type="ECO:0000313" key="12">
    <source>
        <dbReference type="Proteomes" id="UP000231450"/>
    </source>
</evidence>
<dbReference type="EC" id="6.1.1.16" evidence="9"/>
<dbReference type="CDD" id="cd00672">
    <property type="entry name" value="CysRS_core"/>
    <property type="match status" value="1"/>
</dbReference>
<dbReference type="InterPro" id="IPR009080">
    <property type="entry name" value="tRNAsynth_Ia_anticodon-bd"/>
</dbReference>
<dbReference type="Gene3D" id="3.40.50.620">
    <property type="entry name" value="HUPs"/>
    <property type="match status" value="1"/>
</dbReference>
<dbReference type="Pfam" id="PF01406">
    <property type="entry name" value="tRNA-synt_1e"/>
    <property type="match status" value="1"/>
</dbReference>
<evidence type="ECO:0000256" key="7">
    <source>
        <dbReference type="ARBA" id="ARBA00022917"/>
    </source>
</evidence>
<keyword evidence="4 9" id="KW-0547">Nucleotide-binding</keyword>
<feature type="binding site" evidence="9">
    <location>
        <position position="222"/>
    </location>
    <ligand>
        <name>Zn(2+)</name>
        <dbReference type="ChEBI" id="CHEBI:29105"/>
    </ligand>
</feature>
<keyword evidence="8 9" id="KW-0030">Aminoacyl-tRNA synthetase</keyword>
<feature type="domain" description="tRNA synthetases class I catalytic" evidence="10">
    <location>
        <begin position="16"/>
        <end position="327"/>
    </location>
</feature>
<feature type="short sequence motif" description="'KMSKS' region" evidence="9">
    <location>
        <begin position="279"/>
        <end position="283"/>
    </location>
</feature>
<comment type="cofactor">
    <cofactor evidence="9">
        <name>Zn(2+)</name>
        <dbReference type="ChEBI" id="CHEBI:29105"/>
    </cofactor>
    <text evidence="9">Binds 1 zinc ion per subunit.</text>
</comment>
<dbReference type="InterPro" id="IPR014729">
    <property type="entry name" value="Rossmann-like_a/b/a_fold"/>
</dbReference>
<evidence type="ECO:0000256" key="4">
    <source>
        <dbReference type="ARBA" id="ARBA00022741"/>
    </source>
</evidence>
<dbReference type="InterPro" id="IPR032678">
    <property type="entry name" value="tRNA-synt_1_cat_dom"/>
</dbReference>
<keyword evidence="9" id="KW-0963">Cytoplasm</keyword>
<evidence type="ECO:0000259" key="10">
    <source>
        <dbReference type="Pfam" id="PF01406"/>
    </source>
</evidence>
<dbReference type="GO" id="GO:0005524">
    <property type="term" value="F:ATP binding"/>
    <property type="evidence" value="ECO:0007669"/>
    <property type="project" value="UniProtKB-UniRule"/>
</dbReference>
<keyword evidence="2 9" id="KW-0436">Ligase</keyword>